<dbReference type="Proteomes" id="UP000015453">
    <property type="component" value="Unassembled WGS sequence"/>
</dbReference>
<feature type="chain" id="PRO_5004549129" description="Glycine-rich protein" evidence="1">
    <location>
        <begin position="27"/>
        <end position="96"/>
    </location>
</feature>
<comment type="caution">
    <text evidence="2">The sequence shown here is derived from an EMBL/GenBank/DDBJ whole genome shotgun (WGS) entry which is preliminary data.</text>
</comment>
<evidence type="ECO:0000313" key="2">
    <source>
        <dbReference type="EMBL" id="EPS57194.1"/>
    </source>
</evidence>
<accession>S8BRZ7</accession>
<keyword evidence="3" id="KW-1185">Reference proteome</keyword>
<evidence type="ECO:0000256" key="1">
    <source>
        <dbReference type="SAM" id="SignalP"/>
    </source>
</evidence>
<dbReference type="EMBL" id="AUSU01010520">
    <property type="protein sequence ID" value="EPS57194.1"/>
    <property type="molecule type" value="Genomic_DNA"/>
</dbReference>
<organism evidence="2 3">
    <name type="scientific">Genlisea aurea</name>
    <dbReference type="NCBI Taxonomy" id="192259"/>
    <lineage>
        <taxon>Eukaryota</taxon>
        <taxon>Viridiplantae</taxon>
        <taxon>Streptophyta</taxon>
        <taxon>Embryophyta</taxon>
        <taxon>Tracheophyta</taxon>
        <taxon>Spermatophyta</taxon>
        <taxon>Magnoliopsida</taxon>
        <taxon>eudicotyledons</taxon>
        <taxon>Gunneridae</taxon>
        <taxon>Pentapetalae</taxon>
        <taxon>asterids</taxon>
        <taxon>lamiids</taxon>
        <taxon>Lamiales</taxon>
        <taxon>Lentibulariaceae</taxon>
        <taxon>Genlisea</taxon>
    </lineage>
</organism>
<gene>
    <name evidence="2" type="ORF">M569_17627</name>
</gene>
<dbReference type="AlphaFoldDB" id="S8BRZ7"/>
<sequence>MAHKFLCLLLSVILTTILLFSFQIAADDQYNIKGGDDGIIGIDQYYPRWRYPRYYYPPYYHYPPYYYYPPYYRPYPRYPYPRYRGRPAEDLKEKSP</sequence>
<feature type="signal peptide" evidence="1">
    <location>
        <begin position="1"/>
        <end position="26"/>
    </location>
</feature>
<evidence type="ECO:0008006" key="4">
    <source>
        <dbReference type="Google" id="ProtNLM"/>
    </source>
</evidence>
<proteinExistence type="predicted"/>
<reference evidence="2 3" key="1">
    <citation type="journal article" date="2013" name="BMC Genomics">
        <title>The miniature genome of a carnivorous plant Genlisea aurea contains a low number of genes and short non-coding sequences.</title>
        <authorList>
            <person name="Leushkin E.V."/>
            <person name="Sutormin R.A."/>
            <person name="Nabieva E.R."/>
            <person name="Penin A.A."/>
            <person name="Kondrashov A.S."/>
            <person name="Logacheva M.D."/>
        </authorList>
    </citation>
    <scope>NUCLEOTIDE SEQUENCE [LARGE SCALE GENOMIC DNA]</scope>
</reference>
<keyword evidence="1" id="KW-0732">Signal</keyword>
<protein>
    <recommendedName>
        <fullName evidence="4">Glycine-rich protein</fullName>
    </recommendedName>
</protein>
<evidence type="ECO:0000313" key="3">
    <source>
        <dbReference type="Proteomes" id="UP000015453"/>
    </source>
</evidence>
<name>S8BRZ7_9LAMI</name>